<evidence type="ECO:0000256" key="10">
    <source>
        <dbReference type="ARBA" id="ARBA00022723"/>
    </source>
</evidence>
<keyword evidence="11" id="KW-0378">Hydrolase</keyword>
<dbReference type="Gene3D" id="2.120.10.30">
    <property type="entry name" value="TolB, C-terminal domain"/>
    <property type="match status" value="1"/>
</dbReference>
<dbReference type="GO" id="GO:0005509">
    <property type="term" value="F:calcium ion binding"/>
    <property type="evidence" value="ECO:0007669"/>
    <property type="project" value="TreeGrafter"/>
</dbReference>
<evidence type="ECO:0000256" key="5">
    <source>
        <dbReference type="ARBA" id="ARBA00004496"/>
    </source>
</evidence>
<evidence type="ECO:0000256" key="11">
    <source>
        <dbReference type="ARBA" id="ARBA00022801"/>
    </source>
</evidence>
<evidence type="ECO:0000256" key="2">
    <source>
        <dbReference type="ARBA" id="ARBA00001913"/>
    </source>
</evidence>
<comment type="cofactor">
    <cofactor evidence="4">
        <name>Mg(2+)</name>
        <dbReference type="ChEBI" id="CHEBI:18420"/>
    </cofactor>
</comment>
<dbReference type="GO" id="GO:0019853">
    <property type="term" value="P:L-ascorbic acid biosynthetic process"/>
    <property type="evidence" value="ECO:0007669"/>
    <property type="project" value="TreeGrafter"/>
</dbReference>
<feature type="active site" description="Proton donor/acceptor" evidence="14">
    <location>
        <position position="316"/>
    </location>
</feature>
<gene>
    <name evidence="19" type="ORF">BEMITA_LOCUS13592</name>
</gene>
<feature type="binding site" evidence="15">
    <location>
        <position position="122"/>
    </location>
    <ligand>
        <name>a divalent metal cation</name>
        <dbReference type="ChEBI" id="CHEBI:60240"/>
    </ligand>
</feature>
<comment type="cofactor">
    <cofactor evidence="2">
        <name>Ca(2+)</name>
        <dbReference type="ChEBI" id="CHEBI:29108"/>
    </cofactor>
</comment>
<evidence type="ECO:0000256" key="6">
    <source>
        <dbReference type="ARBA" id="ARBA00008853"/>
    </source>
</evidence>
<feature type="compositionally biased region" description="Basic and acidic residues" evidence="16">
    <location>
        <begin position="204"/>
        <end position="215"/>
    </location>
</feature>
<keyword evidence="10 15" id="KW-0479">Metal-binding</keyword>
<evidence type="ECO:0000256" key="7">
    <source>
        <dbReference type="ARBA" id="ARBA00013227"/>
    </source>
</evidence>
<protein>
    <recommendedName>
        <fullName evidence="8">Regucalcin</fullName>
        <ecNumber evidence="7">3.1.1.17</ecNumber>
    </recommendedName>
    <alternativeName>
        <fullName evidence="13">Gluconolactonase</fullName>
    </alternativeName>
</protein>
<proteinExistence type="inferred from homology"/>
<dbReference type="Proteomes" id="UP001152759">
    <property type="component" value="Chromosome 9"/>
</dbReference>
<dbReference type="SUPFAM" id="SSF63829">
    <property type="entry name" value="Calcium-dependent phosphotriesterase"/>
    <property type="match status" value="1"/>
</dbReference>
<comment type="catalytic activity">
    <reaction evidence="1">
        <text>D-glucono-1,5-lactone + H2O = D-gluconate + H(+)</text>
        <dbReference type="Rhea" id="RHEA:10440"/>
        <dbReference type="ChEBI" id="CHEBI:15377"/>
        <dbReference type="ChEBI" id="CHEBI:15378"/>
        <dbReference type="ChEBI" id="CHEBI:16217"/>
        <dbReference type="ChEBI" id="CHEBI:18391"/>
        <dbReference type="EC" id="3.1.1.17"/>
    </reaction>
</comment>
<feature type="binding site" evidence="15">
    <location>
        <position position="231"/>
    </location>
    <ligand>
        <name>substrate</name>
    </ligand>
</feature>
<accession>A0A9P0ANH7</accession>
<evidence type="ECO:0000256" key="15">
    <source>
        <dbReference type="PIRSR" id="PIRSR605511-2"/>
    </source>
</evidence>
<evidence type="ECO:0000256" key="16">
    <source>
        <dbReference type="SAM" id="MobiDB-lite"/>
    </source>
</evidence>
<dbReference type="InterPro" id="IPR005511">
    <property type="entry name" value="SMP-30"/>
</dbReference>
<dbReference type="EC" id="3.1.1.17" evidence="7"/>
<feature type="chain" id="PRO_5040336125" description="Regucalcin" evidence="17">
    <location>
        <begin position="23"/>
        <end position="430"/>
    </location>
</feature>
<feature type="region of interest" description="Disordered" evidence="16">
    <location>
        <begin position="196"/>
        <end position="215"/>
    </location>
</feature>
<evidence type="ECO:0000256" key="12">
    <source>
        <dbReference type="ARBA" id="ARBA00022837"/>
    </source>
</evidence>
<feature type="binding site" evidence="15">
    <location>
        <position position="211"/>
    </location>
    <ligand>
        <name>substrate</name>
    </ligand>
</feature>
<dbReference type="EMBL" id="OU963870">
    <property type="protein sequence ID" value="CAH0395404.1"/>
    <property type="molecule type" value="Genomic_DNA"/>
</dbReference>
<dbReference type="PANTHER" id="PTHR10907:SF66">
    <property type="entry name" value="MIP34848P1-RELATED"/>
    <property type="match status" value="1"/>
</dbReference>
<evidence type="ECO:0000256" key="4">
    <source>
        <dbReference type="ARBA" id="ARBA00001946"/>
    </source>
</evidence>
<dbReference type="FunFam" id="2.120.10.30:FF:000027">
    <property type="entry name" value="Regucalcin homologue"/>
    <property type="match status" value="1"/>
</dbReference>
<evidence type="ECO:0000313" key="19">
    <source>
        <dbReference type="EMBL" id="CAH0395404.1"/>
    </source>
</evidence>
<evidence type="ECO:0000313" key="20">
    <source>
        <dbReference type="Proteomes" id="UP001152759"/>
    </source>
</evidence>
<feature type="signal peptide" evidence="17">
    <location>
        <begin position="1"/>
        <end position="22"/>
    </location>
</feature>
<keyword evidence="12" id="KW-0106">Calcium</keyword>
<reference evidence="19" key="1">
    <citation type="submission" date="2021-12" db="EMBL/GenBank/DDBJ databases">
        <authorList>
            <person name="King R."/>
        </authorList>
    </citation>
    <scope>NUCLEOTIDE SEQUENCE</scope>
</reference>
<feature type="binding site" evidence="15">
    <location>
        <position position="213"/>
    </location>
    <ligand>
        <name>substrate</name>
    </ligand>
</feature>
<feature type="binding site" evidence="15">
    <location>
        <position position="264"/>
    </location>
    <ligand>
        <name>a divalent metal cation</name>
        <dbReference type="ChEBI" id="CHEBI:60240"/>
    </ligand>
</feature>
<keyword evidence="17" id="KW-0732">Signal</keyword>
<evidence type="ECO:0000259" key="18">
    <source>
        <dbReference type="Pfam" id="PF08450"/>
    </source>
</evidence>
<feature type="binding site" evidence="15">
    <location>
        <position position="316"/>
    </location>
    <ligand>
        <name>a divalent metal cation</name>
        <dbReference type="ChEBI" id="CHEBI:60240"/>
    </ligand>
</feature>
<dbReference type="GO" id="GO:0004341">
    <property type="term" value="F:gluconolactonase activity"/>
    <property type="evidence" value="ECO:0007669"/>
    <property type="project" value="UniProtKB-EC"/>
</dbReference>
<evidence type="ECO:0000256" key="3">
    <source>
        <dbReference type="ARBA" id="ARBA00001936"/>
    </source>
</evidence>
<evidence type="ECO:0000256" key="17">
    <source>
        <dbReference type="SAM" id="SignalP"/>
    </source>
</evidence>
<dbReference type="GO" id="GO:0005737">
    <property type="term" value="C:cytoplasm"/>
    <property type="evidence" value="ECO:0007669"/>
    <property type="project" value="UniProtKB-SubCell"/>
</dbReference>
<dbReference type="PRINTS" id="PR01790">
    <property type="entry name" value="SMP30FAMILY"/>
</dbReference>
<dbReference type="AlphaFoldDB" id="A0A9P0ANH7"/>
<evidence type="ECO:0000256" key="13">
    <source>
        <dbReference type="ARBA" id="ARBA00032464"/>
    </source>
</evidence>
<evidence type="ECO:0000256" key="8">
    <source>
        <dbReference type="ARBA" id="ARBA00016808"/>
    </source>
</evidence>
<dbReference type="InterPro" id="IPR013658">
    <property type="entry name" value="SGL"/>
</dbReference>
<keyword evidence="9" id="KW-0963">Cytoplasm</keyword>
<comment type="cofactor">
    <cofactor evidence="15">
        <name>Zn(2+)</name>
        <dbReference type="ChEBI" id="CHEBI:29105"/>
    </cofactor>
    <text evidence="15">Binds 1 divalent metal cation per subunit.</text>
</comment>
<dbReference type="InterPro" id="IPR011042">
    <property type="entry name" value="6-blade_b-propeller_TolB-like"/>
</dbReference>
<name>A0A9P0ANH7_BEMTA</name>
<comment type="subcellular location">
    <subcellularLocation>
        <location evidence="5">Cytoplasm</location>
    </subcellularLocation>
</comment>
<comment type="cofactor">
    <cofactor evidence="3">
        <name>Mn(2+)</name>
        <dbReference type="ChEBI" id="CHEBI:29035"/>
    </cofactor>
</comment>
<evidence type="ECO:0000256" key="9">
    <source>
        <dbReference type="ARBA" id="ARBA00022490"/>
    </source>
</evidence>
<evidence type="ECO:0000256" key="14">
    <source>
        <dbReference type="PIRSR" id="PIRSR605511-1"/>
    </source>
</evidence>
<dbReference type="Pfam" id="PF08450">
    <property type="entry name" value="SGL"/>
    <property type="match status" value="1"/>
</dbReference>
<dbReference type="PANTHER" id="PTHR10907">
    <property type="entry name" value="REGUCALCIN"/>
    <property type="match status" value="1"/>
</dbReference>
<sequence length="430" mass="46954">MQSTLALTLALCIVVTLPAGNAWSVSLFSGFNASGTKELIWGMDTLNDPCRKLRILPANVLYVRNNDCGPRIGGYRDLNCDGMVLNLSIFISLLSTMTLSDAYGLSKGPLLQQVTQPVIHGEGPHWDARKQVLYFIDTTGKSAHKYDPHTGQTAYTSLGDAVGVMVPVEGSLDEFVAGVGRDLVLVQWDGNSTQSRSTVLDSVEPDKPGNRFNDGKADAKGRLWIGTIGYEDASGVRPNEGNLYDYSSETCKLRTSVTGITTSNGIAWSRDNRHMYYIDTGTSRIDVFDYDIATGHISNRRPVFDLKANNVPGYPDGMTIDTEGYLWVACYLGSRVIKVDPRDGRLKLSIHLPVEKVTSVMFGGANLDILYVTTSRRDLSPAQLTLQPMAGSVLAVTRLGSKGWPANRAVLCNKYYEQGSNPSLTNSQTY</sequence>
<evidence type="ECO:0000256" key="1">
    <source>
        <dbReference type="ARBA" id="ARBA00001589"/>
    </source>
</evidence>
<organism evidence="19 20">
    <name type="scientific">Bemisia tabaci</name>
    <name type="common">Sweetpotato whitefly</name>
    <name type="synonym">Aleurodes tabaci</name>
    <dbReference type="NCBI Taxonomy" id="7038"/>
    <lineage>
        <taxon>Eukaryota</taxon>
        <taxon>Metazoa</taxon>
        <taxon>Ecdysozoa</taxon>
        <taxon>Arthropoda</taxon>
        <taxon>Hexapoda</taxon>
        <taxon>Insecta</taxon>
        <taxon>Pterygota</taxon>
        <taxon>Neoptera</taxon>
        <taxon>Paraneoptera</taxon>
        <taxon>Hemiptera</taxon>
        <taxon>Sternorrhyncha</taxon>
        <taxon>Aleyrodoidea</taxon>
        <taxon>Aleyrodidae</taxon>
        <taxon>Aleyrodinae</taxon>
        <taxon>Bemisia</taxon>
    </lineage>
</organism>
<feature type="domain" description="SMP-30/Gluconolactonase/LRE-like region" evidence="18">
    <location>
        <begin position="121"/>
        <end position="375"/>
    </location>
</feature>
<keyword evidence="15" id="KW-0862">Zinc</keyword>
<keyword evidence="20" id="KW-1185">Reference proteome</keyword>
<comment type="similarity">
    <text evidence="6">Belongs to the SMP-30/CGR1 family.</text>
</comment>